<dbReference type="GO" id="GO:0004672">
    <property type="term" value="F:protein kinase activity"/>
    <property type="evidence" value="ECO:0007669"/>
    <property type="project" value="InterPro"/>
</dbReference>
<evidence type="ECO:0000313" key="3">
    <source>
        <dbReference type="Proteomes" id="UP001289374"/>
    </source>
</evidence>
<keyword evidence="3" id="KW-1185">Reference proteome</keyword>
<name>A0AAE1W1P3_9LAMI</name>
<dbReference type="Proteomes" id="UP001289374">
    <property type="component" value="Unassembled WGS sequence"/>
</dbReference>
<sequence length="1114" mass="124041">MGARVSTRSMHFAVLPNSTSPFQYSILGKTTAKPVDFRLSHRETGALWWTFLFPSETTGVNHLRMLCLFGFSDIDFLRVTLINYRRIGIQKERMSRNYDNWERLVAAVLRKEQLWQLFHAHSRSPSILSEASDFSSSVHSSPALQDVALGFSKPASPSAYRQQIENGVVKLLIPCPRLVLVSGFPPAFDVRDVILSSAEFLGSGTFGSSYMATMENGVKIVVKRLKPMDISVAEFKRQMEIVGNVRHENVATLRTYYFSKGERFMLYDYYGIALLHGQTSENPNHVDWATRLRIAIGTARGIAEIHTQNDGKLVHGNIKSSNIFLNPQQYGCVSDLGVANMAAITFMPTAPCYAPEVRNTQTMSHASDVYSFGILLLELLTRKSPVHVLGGPKAVDLVKLVSSVKGKDMTAKVIDADLLKYPAIREQMLKVLQMGLSCVAKSLKRRPKMSEVVKMLEDMSIISMGTSVSSGSKLVFVADENPTFDLEDILSAPAQILGTGTFGNAYMVSFDNGHTIMVRISRVVNVAFEELQQHMEIIGRIRHENIAKLRAYCIREHEAILVYEYYNQKVHLSCYTGKVHIWFQGQIGNTPNHVDWATRLRVAIGAARGIAEIHTQNGGRLVHGNIKSSNIFLNPQQYGCVLDLGVANMAAITFMPTAQCYAPEVKNAQTMSQASDVYSFGILLLELLTRKSPECVPGGPEAVDLVKLVSSVKGKDMTAKVFDADLLKYPTIREQMVKVLQIGISCVAKSLKKRPKMSEVVKMLEDMSIINIGTSVFSGSKLVFVADENPTFDLEDMLRAFAHILGRGTFGTAYMVSFDNGDTIMVRILRDVNVAFVELQQHMQIIGRIRHENVAKLRAYCIREHEAILVYEYFNKKGTSALLHGKRGTTQTCLDWETRIRIAVGAARGVAHIHRQDGGKLVHGNIKSSNIFLNRHNYGLVSDVGLPQLRNPISRNVLGGYCAPEVQDTKKVSQASDVYSFGVVLLELVSRRQTQGTTIHGKVVSVVDWIQSLSPNDWTAKVIDHRLRHRHEEAMVQVLKIGMDCAAAVPQRRPKMPQVVRMLEEISGVEPSNESRWEDGLKQTFIESILGDALEPALSDSSLEDLLEYGFLSP</sequence>
<dbReference type="InterPro" id="IPR050994">
    <property type="entry name" value="At_inactive_RLKs"/>
</dbReference>
<feature type="domain" description="Protein kinase" evidence="1">
    <location>
        <begin position="195"/>
        <end position="462"/>
    </location>
</feature>
<dbReference type="PROSITE" id="PS50011">
    <property type="entry name" value="PROTEIN_KINASE_DOM"/>
    <property type="match status" value="3"/>
</dbReference>
<dbReference type="PANTHER" id="PTHR48010:SF6">
    <property type="entry name" value="OS01G0223600 PROTEIN"/>
    <property type="match status" value="1"/>
</dbReference>
<dbReference type="Gene3D" id="1.10.510.10">
    <property type="entry name" value="Transferase(Phosphotransferase) domain 1"/>
    <property type="match status" value="3"/>
</dbReference>
<dbReference type="Pfam" id="PF07714">
    <property type="entry name" value="PK_Tyr_Ser-Thr"/>
    <property type="match status" value="3"/>
</dbReference>
<feature type="domain" description="Protein kinase" evidence="1">
    <location>
        <begin position="799"/>
        <end position="1066"/>
    </location>
</feature>
<dbReference type="SUPFAM" id="SSF56112">
    <property type="entry name" value="Protein kinase-like (PK-like)"/>
    <property type="match status" value="3"/>
</dbReference>
<dbReference type="InterPro" id="IPR011009">
    <property type="entry name" value="Kinase-like_dom_sf"/>
</dbReference>
<dbReference type="Gene3D" id="3.30.200.20">
    <property type="entry name" value="Phosphorylase Kinase, domain 1"/>
    <property type="match status" value="3"/>
</dbReference>
<dbReference type="EMBL" id="JACGWL010000016">
    <property type="protein sequence ID" value="KAK4385121.1"/>
    <property type="molecule type" value="Genomic_DNA"/>
</dbReference>
<accession>A0AAE1W1P3</accession>
<keyword evidence="2" id="KW-0418">Kinase</keyword>
<feature type="domain" description="Protein kinase" evidence="1">
    <location>
        <begin position="491"/>
        <end position="770"/>
    </location>
</feature>
<dbReference type="PANTHER" id="PTHR48010">
    <property type="entry name" value="OS05G0588300 PROTEIN"/>
    <property type="match status" value="1"/>
</dbReference>
<proteinExistence type="predicted"/>
<gene>
    <name evidence="2" type="ORF">Sango_2636100</name>
</gene>
<comment type="caution">
    <text evidence="2">The sequence shown here is derived from an EMBL/GenBank/DDBJ whole genome shotgun (WGS) entry which is preliminary data.</text>
</comment>
<evidence type="ECO:0000259" key="1">
    <source>
        <dbReference type="PROSITE" id="PS50011"/>
    </source>
</evidence>
<dbReference type="AlphaFoldDB" id="A0AAE1W1P3"/>
<dbReference type="InterPro" id="IPR000719">
    <property type="entry name" value="Prot_kinase_dom"/>
</dbReference>
<evidence type="ECO:0000313" key="2">
    <source>
        <dbReference type="EMBL" id="KAK4385121.1"/>
    </source>
</evidence>
<reference evidence="2" key="1">
    <citation type="submission" date="2020-06" db="EMBL/GenBank/DDBJ databases">
        <authorList>
            <person name="Li T."/>
            <person name="Hu X."/>
            <person name="Zhang T."/>
            <person name="Song X."/>
            <person name="Zhang H."/>
            <person name="Dai N."/>
            <person name="Sheng W."/>
            <person name="Hou X."/>
            <person name="Wei L."/>
        </authorList>
    </citation>
    <scope>NUCLEOTIDE SEQUENCE</scope>
    <source>
        <strain evidence="2">K16</strain>
        <tissue evidence="2">Leaf</tissue>
    </source>
</reference>
<protein>
    <submittedName>
        <fullName evidence="2">Inactive receptor kinase</fullName>
    </submittedName>
</protein>
<dbReference type="GO" id="GO:0005524">
    <property type="term" value="F:ATP binding"/>
    <property type="evidence" value="ECO:0007669"/>
    <property type="project" value="InterPro"/>
</dbReference>
<dbReference type="InterPro" id="IPR001245">
    <property type="entry name" value="Ser-Thr/Tyr_kinase_cat_dom"/>
</dbReference>
<keyword evidence="2" id="KW-0675">Receptor</keyword>
<organism evidence="2 3">
    <name type="scientific">Sesamum angolense</name>
    <dbReference type="NCBI Taxonomy" id="2727404"/>
    <lineage>
        <taxon>Eukaryota</taxon>
        <taxon>Viridiplantae</taxon>
        <taxon>Streptophyta</taxon>
        <taxon>Embryophyta</taxon>
        <taxon>Tracheophyta</taxon>
        <taxon>Spermatophyta</taxon>
        <taxon>Magnoliopsida</taxon>
        <taxon>eudicotyledons</taxon>
        <taxon>Gunneridae</taxon>
        <taxon>Pentapetalae</taxon>
        <taxon>asterids</taxon>
        <taxon>lamiids</taxon>
        <taxon>Lamiales</taxon>
        <taxon>Pedaliaceae</taxon>
        <taxon>Sesamum</taxon>
    </lineage>
</organism>
<reference evidence="2" key="2">
    <citation type="journal article" date="2024" name="Plant">
        <title>Genomic evolution and insights into agronomic trait innovations of Sesamum species.</title>
        <authorList>
            <person name="Miao H."/>
            <person name="Wang L."/>
            <person name="Qu L."/>
            <person name="Liu H."/>
            <person name="Sun Y."/>
            <person name="Le M."/>
            <person name="Wang Q."/>
            <person name="Wei S."/>
            <person name="Zheng Y."/>
            <person name="Lin W."/>
            <person name="Duan Y."/>
            <person name="Cao H."/>
            <person name="Xiong S."/>
            <person name="Wang X."/>
            <person name="Wei L."/>
            <person name="Li C."/>
            <person name="Ma Q."/>
            <person name="Ju M."/>
            <person name="Zhao R."/>
            <person name="Li G."/>
            <person name="Mu C."/>
            <person name="Tian Q."/>
            <person name="Mei H."/>
            <person name="Zhang T."/>
            <person name="Gao T."/>
            <person name="Zhang H."/>
        </authorList>
    </citation>
    <scope>NUCLEOTIDE SEQUENCE</scope>
    <source>
        <strain evidence="2">K16</strain>
    </source>
</reference>
<keyword evidence="2" id="KW-0808">Transferase</keyword>